<protein>
    <submittedName>
        <fullName evidence="1">Uncharacterized protein</fullName>
    </submittedName>
</protein>
<dbReference type="EMBL" id="BARS01059680">
    <property type="protein sequence ID" value="GAG47259.1"/>
    <property type="molecule type" value="Genomic_DNA"/>
</dbReference>
<proteinExistence type="predicted"/>
<name>X0XVA9_9ZZZZ</name>
<comment type="caution">
    <text evidence="1">The sequence shown here is derived from an EMBL/GenBank/DDBJ whole genome shotgun (WGS) entry which is preliminary data.</text>
</comment>
<dbReference type="AlphaFoldDB" id="X0XVA9"/>
<feature type="non-terminal residue" evidence="1">
    <location>
        <position position="34"/>
    </location>
</feature>
<accession>X0XVA9</accession>
<evidence type="ECO:0000313" key="1">
    <source>
        <dbReference type="EMBL" id="GAG47259.1"/>
    </source>
</evidence>
<feature type="non-terminal residue" evidence="1">
    <location>
        <position position="1"/>
    </location>
</feature>
<gene>
    <name evidence="1" type="ORF">S01H1_86280</name>
</gene>
<sequence>IGGKLKPARRAVSEEQRLKLRTHMDIIRAIAFKF</sequence>
<organism evidence="1">
    <name type="scientific">marine sediment metagenome</name>
    <dbReference type="NCBI Taxonomy" id="412755"/>
    <lineage>
        <taxon>unclassified sequences</taxon>
        <taxon>metagenomes</taxon>
        <taxon>ecological metagenomes</taxon>
    </lineage>
</organism>
<reference evidence="1" key="1">
    <citation type="journal article" date="2014" name="Front. Microbiol.">
        <title>High frequency of phylogenetically diverse reductive dehalogenase-homologous genes in deep subseafloor sedimentary metagenomes.</title>
        <authorList>
            <person name="Kawai M."/>
            <person name="Futagami T."/>
            <person name="Toyoda A."/>
            <person name="Takaki Y."/>
            <person name="Nishi S."/>
            <person name="Hori S."/>
            <person name="Arai W."/>
            <person name="Tsubouchi T."/>
            <person name="Morono Y."/>
            <person name="Uchiyama I."/>
            <person name="Ito T."/>
            <person name="Fujiyama A."/>
            <person name="Inagaki F."/>
            <person name="Takami H."/>
        </authorList>
    </citation>
    <scope>NUCLEOTIDE SEQUENCE</scope>
    <source>
        <strain evidence="1">Expedition CK06-06</strain>
    </source>
</reference>